<reference evidence="8 9" key="1">
    <citation type="submission" date="2023-04" db="EMBL/GenBank/DDBJ databases">
        <title>Genome of Basidiobolus ranarum AG-B5.</title>
        <authorList>
            <person name="Stajich J.E."/>
            <person name="Carter-House D."/>
            <person name="Gryganskyi A."/>
        </authorList>
    </citation>
    <scope>NUCLEOTIDE SEQUENCE [LARGE SCALE GENOMIC DNA]</scope>
    <source>
        <strain evidence="8 9">AG-B5</strain>
    </source>
</reference>
<comment type="cofactor">
    <cofactor evidence="1">
        <name>Co(2+)</name>
        <dbReference type="ChEBI" id="CHEBI:48828"/>
    </cofactor>
</comment>
<sequence>MLLSSLVLYAVIFTASDAATLPIDHKKLPIHKLAEDKGVVSKCTKAGSFALTFDDGPDGKNTETLLDSLKGKGVKLTFFVVGQMLENAENVRILQRAYNEGHHIASHTYTHANLKKLSGEKVREEMKKTEDAIQKAIGVKPKYMRPPFGSYSSEALKVLKDMGYTVIIWNLDTLDWKTKNGPKTVNVFTKALKNADSKKDSYISLEHDIVKSSTQSVNEVINAIVSKGFKVTTIPKCLGRSDLYK</sequence>
<evidence type="ECO:0000256" key="6">
    <source>
        <dbReference type="SAM" id="SignalP"/>
    </source>
</evidence>
<dbReference type="SUPFAM" id="SSF88713">
    <property type="entry name" value="Glycoside hydrolase/deacetylase"/>
    <property type="match status" value="1"/>
</dbReference>
<evidence type="ECO:0000259" key="7">
    <source>
        <dbReference type="PROSITE" id="PS51677"/>
    </source>
</evidence>
<evidence type="ECO:0000256" key="5">
    <source>
        <dbReference type="ARBA" id="ARBA00023277"/>
    </source>
</evidence>
<protein>
    <recommendedName>
        <fullName evidence="7">NodB homology domain-containing protein</fullName>
    </recommendedName>
</protein>
<dbReference type="CDD" id="cd10951">
    <property type="entry name" value="CE4_ClCDA_like"/>
    <property type="match status" value="1"/>
</dbReference>
<evidence type="ECO:0000313" key="8">
    <source>
        <dbReference type="EMBL" id="KAK9692976.1"/>
    </source>
</evidence>
<keyword evidence="5" id="KW-0119">Carbohydrate metabolism</keyword>
<gene>
    <name evidence="8" type="ORF">K7432_014127</name>
</gene>
<feature type="chain" id="PRO_5046106182" description="NodB homology domain-containing protein" evidence="6">
    <location>
        <begin position="19"/>
        <end position="245"/>
    </location>
</feature>
<proteinExistence type="predicted"/>
<dbReference type="Gene3D" id="3.20.20.370">
    <property type="entry name" value="Glycoside hydrolase/deacetylase"/>
    <property type="match status" value="1"/>
</dbReference>
<dbReference type="InterPro" id="IPR011330">
    <property type="entry name" value="Glyco_hydro/deAcase_b/a-brl"/>
</dbReference>
<feature type="domain" description="NodB homology" evidence="7">
    <location>
        <begin position="47"/>
        <end position="232"/>
    </location>
</feature>
<dbReference type="Proteomes" id="UP001479436">
    <property type="component" value="Unassembled WGS sequence"/>
</dbReference>
<feature type="signal peptide" evidence="6">
    <location>
        <begin position="1"/>
        <end position="18"/>
    </location>
</feature>
<dbReference type="InterPro" id="IPR002509">
    <property type="entry name" value="NODB_dom"/>
</dbReference>
<keyword evidence="3 6" id="KW-0732">Signal</keyword>
<keyword evidence="4" id="KW-0378">Hydrolase</keyword>
<keyword evidence="2" id="KW-0479">Metal-binding</keyword>
<evidence type="ECO:0000256" key="2">
    <source>
        <dbReference type="ARBA" id="ARBA00022723"/>
    </source>
</evidence>
<organism evidence="8 9">
    <name type="scientific">Basidiobolus ranarum</name>
    <dbReference type="NCBI Taxonomy" id="34480"/>
    <lineage>
        <taxon>Eukaryota</taxon>
        <taxon>Fungi</taxon>
        <taxon>Fungi incertae sedis</taxon>
        <taxon>Zoopagomycota</taxon>
        <taxon>Entomophthoromycotina</taxon>
        <taxon>Basidiobolomycetes</taxon>
        <taxon>Basidiobolales</taxon>
        <taxon>Basidiobolaceae</taxon>
        <taxon>Basidiobolus</taxon>
    </lineage>
</organism>
<accession>A0ABR2VPW7</accession>
<dbReference type="PANTHER" id="PTHR46471">
    <property type="entry name" value="CHITIN DEACETYLASE"/>
    <property type="match status" value="1"/>
</dbReference>
<evidence type="ECO:0000256" key="1">
    <source>
        <dbReference type="ARBA" id="ARBA00001941"/>
    </source>
</evidence>
<name>A0ABR2VPW7_9FUNG</name>
<comment type="caution">
    <text evidence="8">The sequence shown here is derived from an EMBL/GenBank/DDBJ whole genome shotgun (WGS) entry which is preliminary data.</text>
</comment>
<dbReference type="EMBL" id="JASJQH010008399">
    <property type="protein sequence ID" value="KAK9692976.1"/>
    <property type="molecule type" value="Genomic_DNA"/>
</dbReference>
<evidence type="ECO:0000256" key="3">
    <source>
        <dbReference type="ARBA" id="ARBA00022729"/>
    </source>
</evidence>
<dbReference type="PANTHER" id="PTHR46471:SF2">
    <property type="entry name" value="CHITIN DEACETYLASE-RELATED"/>
    <property type="match status" value="1"/>
</dbReference>
<keyword evidence="9" id="KW-1185">Reference proteome</keyword>
<dbReference type="Pfam" id="PF01522">
    <property type="entry name" value="Polysacc_deac_1"/>
    <property type="match status" value="1"/>
</dbReference>
<dbReference type="PROSITE" id="PS51677">
    <property type="entry name" value="NODB"/>
    <property type="match status" value="1"/>
</dbReference>
<evidence type="ECO:0000256" key="4">
    <source>
        <dbReference type="ARBA" id="ARBA00022801"/>
    </source>
</evidence>
<evidence type="ECO:0000313" key="9">
    <source>
        <dbReference type="Proteomes" id="UP001479436"/>
    </source>
</evidence>